<dbReference type="AlphaFoldDB" id="A0A2H3JAC8"/>
<gene>
    <name evidence="2" type="ORF">WOLCODRAFT_156398</name>
</gene>
<dbReference type="STRING" id="742152.A0A2H3JAC8"/>
<dbReference type="Pfam" id="PF24016">
    <property type="entry name" value="DUF7330"/>
    <property type="match status" value="1"/>
</dbReference>
<evidence type="ECO:0000259" key="1">
    <source>
        <dbReference type="Pfam" id="PF24016"/>
    </source>
</evidence>
<dbReference type="InterPro" id="IPR055754">
    <property type="entry name" value="DUF7330"/>
</dbReference>
<dbReference type="OrthoDB" id="5570013at2759"/>
<feature type="domain" description="DUF7330" evidence="1">
    <location>
        <begin position="66"/>
        <end position="160"/>
    </location>
</feature>
<name>A0A2H3JAC8_WOLCO</name>
<reference evidence="2 3" key="1">
    <citation type="journal article" date="2012" name="Science">
        <title>The Paleozoic origin of enzymatic lignin decomposition reconstructed from 31 fungal genomes.</title>
        <authorList>
            <person name="Floudas D."/>
            <person name="Binder M."/>
            <person name="Riley R."/>
            <person name="Barry K."/>
            <person name="Blanchette R.A."/>
            <person name="Henrissat B."/>
            <person name="Martinez A.T."/>
            <person name="Otillar R."/>
            <person name="Spatafora J.W."/>
            <person name="Yadav J.S."/>
            <person name="Aerts A."/>
            <person name="Benoit I."/>
            <person name="Boyd A."/>
            <person name="Carlson A."/>
            <person name="Copeland A."/>
            <person name="Coutinho P.M."/>
            <person name="de Vries R.P."/>
            <person name="Ferreira P."/>
            <person name="Findley K."/>
            <person name="Foster B."/>
            <person name="Gaskell J."/>
            <person name="Glotzer D."/>
            <person name="Gorecki P."/>
            <person name="Heitman J."/>
            <person name="Hesse C."/>
            <person name="Hori C."/>
            <person name="Igarashi K."/>
            <person name="Jurgens J.A."/>
            <person name="Kallen N."/>
            <person name="Kersten P."/>
            <person name="Kohler A."/>
            <person name="Kuees U."/>
            <person name="Kumar T.K.A."/>
            <person name="Kuo A."/>
            <person name="LaButti K."/>
            <person name="Larrondo L.F."/>
            <person name="Lindquist E."/>
            <person name="Ling A."/>
            <person name="Lombard V."/>
            <person name="Lucas S."/>
            <person name="Lundell T."/>
            <person name="Martin R."/>
            <person name="McLaughlin D.J."/>
            <person name="Morgenstern I."/>
            <person name="Morin E."/>
            <person name="Murat C."/>
            <person name="Nagy L.G."/>
            <person name="Nolan M."/>
            <person name="Ohm R.A."/>
            <person name="Patyshakuliyeva A."/>
            <person name="Rokas A."/>
            <person name="Ruiz-Duenas F.J."/>
            <person name="Sabat G."/>
            <person name="Salamov A."/>
            <person name="Samejima M."/>
            <person name="Schmutz J."/>
            <person name="Slot J.C."/>
            <person name="St John F."/>
            <person name="Stenlid J."/>
            <person name="Sun H."/>
            <person name="Sun S."/>
            <person name="Syed K."/>
            <person name="Tsang A."/>
            <person name="Wiebenga A."/>
            <person name="Young D."/>
            <person name="Pisabarro A."/>
            <person name="Eastwood D.C."/>
            <person name="Martin F."/>
            <person name="Cullen D."/>
            <person name="Grigoriev I.V."/>
            <person name="Hibbett D.S."/>
        </authorList>
    </citation>
    <scope>NUCLEOTIDE SEQUENCE [LARGE SCALE GENOMIC DNA]</scope>
    <source>
        <strain evidence="2 3">MD-104</strain>
    </source>
</reference>
<accession>A0A2H3JAC8</accession>
<dbReference type="OMA" id="HGLINIA"/>
<dbReference type="EMBL" id="KB467854">
    <property type="protein sequence ID" value="PCH35699.1"/>
    <property type="molecule type" value="Genomic_DNA"/>
</dbReference>
<evidence type="ECO:0000313" key="3">
    <source>
        <dbReference type="Proteomes" id="UP000218811"/>
    </source>
</evidence>
<dbReference type="Proteomes" id="UP000218811">
    <property type="component" value="Unassembled WGS sequence"/>
</dbReference>
<evidence type="ECO:0000313" key="2">
    <source>
        <dbReference type="EMBL" id="PCH35699.1"/>
    </source>
</evidence>
<organism evidence="2 3">
    <name type="scientific">Wolfiporia cocos (strain MD-104)</name>
    <name type="common">Brown rot fungus</name>
    <dbReference type="NCBI Taxonomy" id="742152"/>
    <lineage>
        <taxon>Eukaryota</taxon>
        <taxon>Fungi</taxon>
        <taxon>Dikarya</taxon>
        <taxon>Basidiomycota</taxon>
        <taxon>Agaricomycotina</taxon>
        <taxon>Agaricomycetes</taxon>
        <taxon>Polyporales</taxon>
        <taxon>Phaeolaceae</taxon>
        <taxon>Wolfiporia</taxon>
    </lineage>
</organism>
<proteinExistence type="predicted"/>
<protein>
    <recommendedName>
        <fullName evidence="1">DUF7330 domain-containing protein</fullName>
    </recommendedName>
</protein>
<sequence length="234" mass="25110">MLPRFSQQFGDLEGDVFFDSLALKSTLSTVEVKSVSAHHTEVAITSGRIEGDFRTSGSLSLINSNDPIKSNGTAVSLSMKSSDGPITAGISLFSPAHSPGGAFNISARTSNSDTDIHLDESPLDARLNLYARSNNAPATVSMSREFEGSFRLRTTNARIAVPFNNSAEDPSGGNQLRNLDIERNLLSTEGIVSWNASHHGNGYVFVQTSNAPLRSRVRSSNYKLDDGKDSSEPS</sequence>
<keyword evidence="3" id="KW-1185">Reference proteome</keyword>